<comment type="catalytic activity">
    <reaction evidence="1">
        <text>Hydrolysis of terminal, non-reducing (1-&gt;4)-linked alpha-D-glucose residues with release of alpha-D-glucose.</text>
        <dbReference type="EC" id="3.2.1.20"/>
    </reaction>
</comment>
<feature type="signal peptide" evidence="9">
    <location>
        <begin position="1"/>
        <end position="20"/>
    </location>
</feature>
<protein>
    <recommendedName>
        <fullName evidence="3">alpha-glucosidase</fullName>
        <ecNumber evidence="3">3.2.1.20</ecNumber>
    </recommendedName>
</protein>
<keyword evidence="8" id="KW-0472">Membrane</keyword>
<dbReference type="EC" id="3.2.1.20" evidence="3"/>
<evidence type="ECO:0000256" key="5">
    <source>
        <dbReference type="ARBA" id="ARBA00022801"/>
    </source>
</evidence>
<keyword evidence="5" id="KW-0378">Hydrolase</keyword>
<evidence type="ECO:0000313" key="11">
    <source>
        <dbReference type="EMBL" id="MBC1169311.1"/>
    </source>
</evidence>
<dbReference type="AlphaFoldDB" id="A0A7G3A809"/>
<dbReference type="SUPFAM" id="SSF51011">
    <property type="entry name" value="Glycosyl hydrolase domain"/>
    <property type="match status" value="1"/>
</dbReference>
<dbReference type="InterPro" id="IPR017853">
    <property type="entry name" value="GH"/>
</dbReference>
<sequence length="613" mass="70323">MGDKILQLIGILCLVSAMAAKQINSGNKQSQQTRDWYEKAIFYQIYPRSYMDSNGDGVGDLQGITSKLEHLADLGITGTWLSPIFTSPMKDFGYDIANFTEVDPVFGTMADLQNLFTRAKSLGIKIILDFVPNHSSNLCKWFEWSENRENGYDDWYVWRDPKGYDNAGVPIPPTNWVSVFYGPAWTYSEKRQQFYLHQFDYQQPDLNFRNPVVVEAMKDVLRFWLEMGADGFRVDAINHLFEVEELIDEPINWWGVTDPNDYGYLDHIYTKDLNETYDMIYQWRELLDQWQATHGGDTRIMMTEAWVNPEQTMLYYQNGTRQGSHMPFNFIMITDLHDDSKPSDFKRVIDDRLHIIPEGKVSNWVLGNHDKNRVGTRYGAAMVEGLLALEMGLPGIAVTYYGEEIGMVDNKEITWEQTKDPQACNPQDPSRYQELSRDPARTPMQWDRTVNAGFSSGTPWLPVHSNYGTLNLENQKAAERSTYKFYKQLAELRKTETLIYGAYLSKVLADDNIFAYRRTKLNIDGKSYIFVINFSSNQYTVDLTQSFGDVEETEVIISSSTTSLRPDPEALIDPTALTVGPHNVIILQSAGCGRLFVSATLIFTVIVRFLFIQ</sequence>
<evidence type="ECO:0000256" key="2">
    <source>
        <dbReference type="ARBA" id="ARBA00008061"/>
    </source>
</evidence>
<organism evidence="11">
    <name type="scientific">Lutzomyia longipalpis</name>
    <name type="common">Sand fly</name>
    <dbReference type="NCBI Taxonomy" id="7200"/>
    <lineage>
        <taxon>Eukaryota</taxon>
        <taxon>Metazoa</taxon>
        <taxon>Ecdysozoa</taxon>
        <taxon>Arthropoda</taxon>
        <taxon>Hexapoda</taxon>
        <taxon>Insecta</taxon>
        <taxon>Pterygota</taxon>
        <taxon>Neoptera</taxon>
        <taxon>Endopterygota</taxon>
        <taxon>Diptera</taxon>
        <taxon>Nematocera</taxon>
        <taxon>Psychodoidea</taxon>
        <taxon>Psychodidae</taxon>
        <taxon>Lutzomyia</taxon>
        <taxon>Lutzomyia</taxon>
    </lineage>
</organism>
<evidence type="ECO:0000256" key="3">
    <source>
        <dbReference type="ARBA" id="ARBA00012741"/>
    </source>
</evidence>
<comment type="similarity">
    <text evidence="2">Belongs to the glycosyl hydrolase 13 family.</text>
</comment>
<keyword evidence="6" id="KW-0325">Glycoprotein</keyword>
<reference evidence="11" key="1">
    <citation type="journal article" date="2020" name="BMC">
        <title>Leishmania infection induces a limited differential gene expression in the sand fly midgut.</title>
        <authorList>
            <person name="Coutinho-Abreu I.V."/>
            <person name="Serafim T.D."/>
            <person name="Meneses C."/>
            <person name="Kamhawi S."/>
            <person name="Oliveira F."/>
            <person name="Valenzuela J.G."/>
        </authorList>
    </citation>
    <scope>NUCLEOTIDE SEQUENCE</scope>
    <source>
        <strain evidence="11">Jacobina</strain>
        <tissue evidence="11">Midgut</tissue>
    </source>
</reference>
<dbReference type="CDD" id="cd11328">
    <property type="entry name" value="AmyAc_maltase"/>
    <property type="match status" value="1"/>
</dbReference>
<dbReference type="PANTHER" id="PTHR10357">
    <property type="entry name" value="ALPHA-AMYLASE FAMILY MEMBER"/>
    <property type="match status" value="1"/>
</dbReference>
<dbReference type="InterPro" id="IPR006047">
    <property type="entry name" value="GH13_cat_dom"/>
</dbReference>
<keyword evidence="8" id="KW-1133">Transmembrane helix</keyword>
<dbReference type="Gene3D" id="3.90.400.10">
    <property type="entry name" value="Oligo-1,6-glucosidase, Domain 2"/>
    <property type="match status" value="1"/>
</dbReference>
<dbReference type="Gene3D" id="2.60.40.1180">
    <property type="entry name" value="Golgi alpha-mannosidase II"/>
    <property type="match status" value="1"/>
</dbReference>
<dbReference type="GO" id="GO:0005975">
    <property type="term" value="P:carbohydrate metabolic process"/>
    <property type="evidence" value="ECO:0007669"/>
    <property type="project" value="InterPro"/>
</dbReference>
<dbReference type="PANTHER" id="PTHR10357:SF179">
    <property type="entry name" value="NEUTRAL AND BASIC AMINO ACID TRANSPORT PROTEIN RBAT"/>
    <property type="match status" value="1"/>
</dbReference>
<dbReference type="InterPro" id="IPR013780">
    <property type="entry name" value="Glyco_hydro_b"/>
</dbReference>
<evidence type="ECO:0000256" key="8">
    <source>
        <dbReference type="SAM" id="Phobius"/>
    </source>
</evidence>
<evidence type="ECO:0000256" key="1">
    <source>
        <dbReference type="ARBA" id="ARBA00001657"/>
    </source>
</evidence>
<dbReference type="FunFam" id="3.90.400.10:FF:000001">
    <property type="entry name" value="Maltase A3, isoform A"/>
    <property type="match status" value="1"/>
</dbReference>
<feature type="transmembrane region" description="Helical" evidence="8">
    <location>
        <begin position="593"/>
        <end position="611"/>
    </location>
</feature>
<dbReference type="Pfam" id="PF00128">
    <property type="entry name" value="Alpha-amylase"/>
    <property type="match status" value="1"/>
</dbReference>
<dbReference type="SUPFAM" id="SSF51445">
    <property type="entry name" value="(Trans)glycosidases"/>
    <property type="match status" value="1"/>
</dbReference>
<keyword evidence="4 9" id="KW-0732">Signal</keyword>
<evidence type="ECO:0000256" key="9">
    <source>
        <dbReference type="SAM" id="SignalP"/>
    </source>
</evidence>
<proteinExistence type="inferred from homology"/>
<dbReference type="SMART" id="SM00642">
    <property type="entry name" value="Aamy"/>
    <property type="match status" value="1"/>
</dbReference>
<evidence type="ECO:0000259" key="10">
    <source>
        <dbReference type="SMART" id="SM00642"/>
    </source>
</evidence>
<evidence type="ECO:0000256" key="4">
    <source>
        <dbReference type="ARBA" id="ARBA00022729"/>
    </source>
</evidence>
<evidence type="ECO:0000256" key="6">
    <source>
        <dbReference type="ARBA" id="ARBA00023180"/>
    </source>
</evidence>
<keyword evidence="7" id="KW-0326">Glycosidase</keyword>
<dbReference type="GO" id="GO:0004558">
    <property type="term" value="F:alpha-1,4-glucosidase activity"/>
    <property type="evidence" value="ECO:0007669"/>
    <property type="project" value="UniProtKB-EC"/>
</dbReference>
<feature type="domain" description="Glycosyl hydrolase family 13 catalytic" evidence="10">
    <location>
        <begin position="44"/>
        <end position="441"/>
    </location>
</feature>
<dbReference type="VEuPathDB" id="VectorBase:LLONM1_005811"/>
<dbReference type="EMBL" id="GITU01000608">
    <property type="protein sequence ID" value="MBC1169311.1"/>
    <property type="molecule type" value="Transcribed_RNA"/>
</dbReference>
<accession>A0A7G3A809</accession>
<name>A0A7G3A809_LUTLO</name>
<dbReference type="InterPro" id="IPR045857">
    <property type="entry name" value="O16G_dom_2"/>
</dbReference>
<feature type="chain" id="PRO_5028905088" description="alpha-glucosidase" evidence="9">
    <location>
        <begin position="21"/>
        <end position="613"/>
    </location>
</feature>
<dbReference type="Gene3D" id="3.20.20.80">
    <property type="entry name" value="Glycosidases"/>
    <property type="match status" value="1"/>
</dbReference>
<evidence type="ECO:0000256" key="7">
    <source>
        <dbReference type="ARBA" id="ARBA00023295"/>
    </source>
</evidence>
<keyword evidence="8" id="KW-0812">Transmembrane</keyword>